<protein>
    <submittedName>
        <fullName evidence="2">Putative membrane protein</fullName>
    </submittedName>
</protein>
<feature type="transmembrane region" description="Helical" evidence="1">
    <location>
        <begin position="7"/>
        <end position="30"/>
    </location>
</feature>
<evidence type="ECO:0000256" key="1">
    <source>
        <dbReference type="SAM" id="Phobius"/>
    </source>
</evidence>
<gene>
    <name evidence="2" type="ORF">CEV31_3624</name>
</gene>
<comment type="caution">
    <text evidence="2">The sequence shown here is derived from an EMBL/GenBank/DDBJ whole genome shotgun (WGS) entry which is preliminary data.</text>
</comment>
<accession>A0A256FBS6</accession>
<keyword evidence="1" id="KW-0812">Transmembrane</keyword>
<reference evidence="2 3" key="1">
    <citation type="submission" date="2017-07" db="EMBL/GenBank/DDBJ databases">
        <title>Phylogenetic study on the rhizospheric bacterium Ochrobactrum sp. A44.</title>
        <authorList>
            <person name="Krzyzanowska D.M."/>
            <person name="Ossowicki A."/>
            <person name="Rajewska M."/>
            <person name="Maciag T."/>
            <person name="Kaczynski Z."/>
            <person name="Czerwicka M."/>
            <person name="Jafra S."/>
        </authorList>
    </citation>
    <scope>NUCLEOTIDE SEQUENCE [LARGE SCALE GENOMIC DNA]</scope>
    <source>
        <strain evidence="2 3">DSM 7216</strain>
    </source>
</reference>
<dbReference type="EMBL" id="NNRJ01000057">
    <property type="protein sequence ID" value="OYR12223.1"/>
    <property type="molecule type" value="Genomic_DNA"/>
</dbReference>
<keyword evidence="1" id="KW-0472">Membrane</keyword>
<organism evidence="2 3">
    <name type="scientific">Brucella thiophenivorans</name>
    <dbReference type="NCBI Taxonomy" id="571255"/>
    <lineage>
        <taxon>Bacteria</taxon>
        <taxon>Pseudomonadati</taxon>
        <taxon>Pseudomonadota</taxon>
        <taxon>Alphaproteobacteria</taxon>
        <taxon>Hyphomicrobiales</taxon>
        <taxon>Brucellaceae</taxon>
        <taxon>Brucella/Ochrobactrum group</taxon>
        <taxon>Brucella</taxon>
    </lineage>
</organism>
<proteinExistence type="predicted"/>
<dbReference type="Proteomes" id="UP000215590">
    <property type="component" value="Unassembled WGS sequence"/>
</dbReference>
<evidence type="ECO:0000313" key="3">
    <source>
        <dbReference type="Proteomes" id="UP000215590"/>
    </source>
</evidence>
<evidence type="ECO:0000313" key="2">
    <source>
        <dbReference type="EMBL" id="OYR12223.1"/>
    </source>
</evidence>
<name>A0A256FBS6_9HYPH</name>
<dbReference type="AlphaFoldDB" id="A0A256FBS6"/>
<sequence>MEMMCEFTLPVTFIIGVFMAARGISGWLLLYSKHSVNFAEVV</sequence>
<keyword evidence="3" id="KW-1185">Reference proteome</keyword>
<keyword evidence="1" id="KW-1133">Transmembrane helix</keyword>